<dbReference type="InterPro" id="IPR052032">
    <property type="entry name" value="ATP-dep_AA_Ligase"/>
</dbReference>
<name>A0A9P8CB81_9HELO</name>
<organism evidence="6 7">
    <name type="scientific">Calycina marina</name>
    <dbReference type="NCBI Taxonomy" id="1763456"/>
    <lineage>
        <taxon>Eukaryota</taxon>
        <taxon>Fungi</taxon>
        <taxon>Dikarya</taxon>
        <taxon>Ascomycota</taxon>
        <taxon>Pezizomycotina</taxon>
        <taxon>Leotiomycetes</taxon>
        <taxon>Helotiales</taxon>
        <taxon>Pezizellaceae</taxon>
        <taxon>Calycina</taxon>
    </lineage>
</organism>
<dbReference type="PROSITE" id="PS50975">
    <property type="entry name" value="ATP_GRASP"/>
    <property type="match status" value="1"/>
</dbReference>
<keyword evidence="7" id="KW-1185">Reference proteome</keyword>
<dbReference type="Pfam" id="PF18130">
    <property type="entry name" value="ATPgrasp_N"/>
    <property type="match status" value="1"/>
</dbReference>
<sequence length="672" mass="74542">MILHAKFIVKHGTAEVNFDCSWETQAKSSLLKSAYFHSVDVILRVQKASTIEWLEFDDNDSLYQIFITTPSSDHPEEIKHHHFGDGSVLGFNFLLQSLKCSASAREGHQQAIKFIIPQAQGHMIRSDIFNLRLMDCPLISSVVSFCQPKRHFSSISKPEAVSNLAHCLNIFARSCAGILLLPSSNINSNLEILDLELETRLSFPWLSENARKRKTLAIVEGTKSPETGRNLFLAARSLDIAIIVLDRPGHWLEGPQYASWREAFLPMDRKPDTKFPDRIVEALQRYGENEGALKIDGLTTFFDPLFVGVAAAAEMLGLKTPSPEAYRIATDKFKTSVAEGHLAYRASSVNEAVRIAQESPDLSYPLIIKPCSGWGSEGVFRVDDEDGLKEAVEAIDFERHGNDIVIEEYCDGPEVDANFILADGELVFFEASDDFPKDADCQGASALKSFIEVANILPSALPTIEVMILKTSLHQSLLNLGFTDGFFHLEARVKDSSMEFQTDETSGLLDLKLKKLKLNASPSAWLIEINPRPPGVQALLASTRTYGIDYTGVSLCFAIQDKDAAKALSVPFQYSRVGNGAQYWCEIVFIPVIHGGIFESGDVCADLCKRRPDLAAHISQSHCFLQKGDSVKDPSSGLLNWIAYYLVFSHESRAQVLKLADSVRSETRFVVV</sequence>
<evidence type="ECO:0000259" key="5">
    <source>
        <dbReference type="PROSITE" id="PS50975"/>
    </source>
</evidence>
<dbReference type="PANTHER" id="PTHR43585">
    <property type="entry name" value="FUMIPYRROLE BIOSYNTHESIS PROTEIN C"/>
    <property type="match status" value="1"/>
</dbReference>
<dbReference type="AlphaFoldDB" id="A0A9P8CB81"/>
<evidence type="ECO:0000256" key="2">
    <source>
        <dbReference type="ARBA" id="ARBA00022741"/>
    </source>
</evidence>
<evidence type="ECO:0000256" key="3">
    <source>
        <dbReference type="ARBA" id="ARBA00022840"/>
    </source>
</evidence>
<keyword evidence="3 4" id="KW-0067">ATP-binding</keyword>
<dbReference type="Pfam" id="PF13535">
    <property type="entry name" value="ATP-grasp_4"/>
    <property type="match status" value="1"/>
</dbReference>
<protein>
    <recommendedName>
        <fullName evidence="5">ATP-grasp domain-containing protein</fullName>
    </recommendedName>
</protein>
<dbReference type="InterPro" id="IPR011761">
    <property type="entry name" value="ATP-grasp"/>
</dbReference>
<dbReference type="Gene3D" id="3.30.470.20">
    <property type="entry name" value="ATP-grasp fold, B domain"/>
    <property type="match status" value="1"/>
</dbReference>
<dbReference type="GO" id="GO:0016874">
    <property type="term" value="F:ligase activity"/>
    <property type="evidence" value="ECO:0007669"/>
    <property type="project" value="UniProtKB-KW"/>
</dbReference>
<feature type="domain" description="ATP-grasp" evidence="5">
    <location>
        <begin position="327"/>
        <end position="559"/>
    </location>
</feature>
<evidence type="ECO:0000256" key="4">
    <source>
        <dbReference type="PROSITE-ProRule" id="PRU00409"/>
    </source>
</evidence>
<evidence type="ECO:0000313" key="7">
    <source>
        <dbReference type="Proteomes" id="UP000887226"/>
    </source>
</evidence>
<dbReference type="PANTHER" id="PTHR43585:SF2">
    <property type="entry name" value="ATP-GRASP ENZYME FSQD"/>
    <property type="match status" value="1"/>
</dbReference>
<gene>
    <name evidence="6" type="ORF">BJ878DRAFT_525146</name>
</gene>
<proteinExistence type="predicted"/>
<dbReference type="GO" id="GO:0046872">
    <property type="term" value="F:metal ion binding"/>
    <property type="evidence" value="ECO:0007669"/>
    <property type="project" value="InterPro"/>
</dbReference>
<dbReference type="EMBL" id="MU254387">
    <property type="protein sequence ID" value="KAG9240629.1"/>
    <property type="molecule type" value="Genomic_DNA"/>
</dbReference>
<evidence type="ECO:0000313" key="6">
    <source>
        <dbReference type="EMBL" id="KAG9240629.1"/>
    </source>
</evidence>
<dbReference type="Gene3D" id="3.30.1490.20">
    <property type="entry name" value="ATP-grasp fold, A domain"/>
    <property type="match status" value="1"/>
</dbReference>
<dbReference type="Proteomes" id="UP000887226">
    <property type="component" value="Unassembled WGS sequence"/>
</dbReference>
<dbReference type="OrthoDB" id="434648at2759"/>
<dbReference type="InterPro" id="IPR041472">
    <property type="entry name" value="BL00235/CARNS1_N"/>
</dbReference>
<dbReference type="Gene3D" id="3.40.50.20">
    <property type="match status" value="1"/>
</dbReference>
<comment type="caution">
    <text evidence="6">The sequence shown here is derived from an EMBL/GenBank/DDBJ whole genome shotgun (WGS) entry which is preliminary data.</text>
</comment>
<evidence type="ECO:0000256" key="1">
    <source>
        <dbReference type="ARBA" id="ARBA00022598"/>
    </source>
</evidence>
<keyword evidence="1" id="KW-0436">Ligase</keyword>
<dbReference type="InterPro" id="IPR013815">
    <property type="entry name" value="ATP_grasp_subdomain_1"/>
</dbReference>
<reference evidence="6" key="1">
    <citation type="journal article" date="2021" name="IMA Fungus">
        <title>Genomic characterization of three marine fungi, including Emericellopsis atlantica sp. nov. with signatures of a generalist lifestyle and marine biomass degradation.</title>
        <authorList>
            <person name="Hagestad O.C."/>
            <person name="Hou L."/>
            <person name="Andersen J.H."/>
            <person name="Hansen E.H."/>
            <person name="Altermark B."/>
            <person name="Li C."/>
            <person name="Kuhnert E."/>
            <person name="Cox R.J."/>
            <person name="Crous P.W."/>
            <person name="Spatafora J.W."/>
            <person name="Lail K."/>
            <person name="Amirebrahimi M."/>
            <person name="Lipzen A."/>
            <person name="Pangilinan J."/>
            <person name="Andreopoulos W."/>
            <person name="Hayes R.D."/>
            <person name="Ng V."/>
            <person name="Grigoriev I.V."/>
            <person name="Jackson S.A."/>
            <person name="Sutton T.D.S."/>
            <person name="Dobson A.D.W."/>
            <person name="Rama T."/>
        </authorList>
    </citation>
    <scope>NUCLEOTIDE SEQUENCE</scope>
    <source>
        <strain evidence="6">TRa3180A</strain>
    </source>
</reference>
<keyword evidence="2 4" id="KW-0547">Nucleotide-binding</keyword>
<accession>A0A9P8CB81</accession>
<dbReference type="GO" id="GO:0005524">
    <property type="term" value="F:ATP binding"/>
    <property type="evidence" value="ECO:0007669"/>
    <property type="project" value="UniProtKB-UniRule"/>
</dbReference>
<dbReference type="SUPFAM" id="SSF56059">
    <property type="entry name" value="Glutathione synthetase ATP-binding domain-like"/>
    <property type="match status" value="1"/>
</dbReference>